<dbReference type="WBParaSite" id="ECPE_0001309101-mRNA-1">
    <property type="protein sequence ID" value="ECPE_0001309101-mRNA-1"/>
    <property type="gene ID" value="ECPE_0001309101"/>
</dbReference>
<dbReference type="OrthoDB" id="361494at2759"/>
<evidence type="ECO:0000313" key="2">
    <source>
        <dbReference type="EMBL" id="VDP90325.1"/>
    </source>
</evidence>
<reference evidence="2 3" key="2">
    <citation type="submission" date="2018-11" db="EMBL/GenBank/DDBJ databases">
        <authorList>
            <consortium name="Pathogen Informatics"/>
        </authorList>
    </citation>
    <scope>NUCLEOTIDE SEQUENCE [LARGE SCALE GENOMIC DNA]</scope>
    <source>
        <strain evidence="2 3">Egypt</strain>
    </source>
</reference>
<organism evidence="4">
    <name type="scientific">Echinostoma caproni</name>
    <dbReference type="NCBI Taxonomy" id="27848"/>
    <lineage>
        <taxon>Eukaryota</taxon>
        <taxon>Metazoa</taxon>
        <taxon>Spiralia</taxon>
        <taxon>Lophotrochozoa</taxon>
        <taxon>Platyhelminthes</taxon>
        <taxon>Trematoda</taxon>
        <taxon>Digenea</taxon>
        <taxon>Plagiorchiida</taxon>
        <taxon>Echinostomata</taxon>
        <taxon>Echinostomatoidea</taxon>
        <taxon>Echinostomatidae</taxon>
        <taxon>Echinostoma</taxon>
    </lineage>
</organism>
<reference evidence="4" key="1">
    <citation type="submission" date="2016-06" db="UniProtKB">
        <authorList>
            <consortium name="WormBaseParasite"/>
        </authorList>
    </citation>
    <scope>IDENTIFICATION</scope>
</reference>
<dbReference type="Proteomes" id="UP000272942">
    <property type="component" value="Unassembled WGS sequence"/>
</dbReference>
<gene>
    <name evidence="2" type="ORF">ECPE_LOCUS13053</name>
</gene>
<feature type="compositionally biased region" description="Polar residues" evidence="1">
    <location>
        <begin position="122"/>
        <end position="136"/>
    </location>
</feature>
<sequence>MYAYLDESLVDLNQHLPRLPSVYIRAYTEYAIQAWGSWLQPAAHTGPVLGLTHSPDGMHLFTWGGAGASENTLCLRMWSTAPGDCDLPCRVDADAHNYHCPQLRPVNFGVVHADSAELDPFSSRTHNRLSQDQQGSRTRESLSTRTQPASSRVQRTPVRLDATYCPSGDAWGAPAAFVGYKFCMIRQSGCFLVCATGRRGESAYIDAAC</sequence>
<evidence type="ECO:0000256" key="1">
    <source>
        <dbReference type="SAM" id="MobiDB-lite"/>
    </source>
</evidence>
<accession>A0A183B1G8</accession>
<evidence type="ECO:0000313" key="3">
    <source>
        <dbReference type="Proteomes" id="UP000272942"/>
    </source>
</evidence>
<name>A0A183B1G8_9TREM</name>
<proteinExistence type="predicted"/>
<evidence type="ECO:0000313" key="4">
    <source>
        <dbReference type="WBParaSite" id="ECPE_0001309101-mRNA-1"/>
    </source>
</evidence>
<protein>
    <submittedName>
        <fullName evidence="4">C-type lectin domain-containing protein</fullName>
    </submittedName>
</protein>
<dbReference type="AlphaFoldDB" id="A0A183B1G8"/>
<keyword evidence="3" id="KW-1185">Reference proteome</keyword>
<dbReference type="EMBL" id="UZAN01054186">
    <property type="protein sequence ID" value="VDP90325.1"/>
    <property type="molecule type" value="Genomic_DNA"/>
</dbReference>
<feature type="region of interest" description="Disordered" evidence="1">
    <location>
        <begin position="121"/>
        <end position="154"/>
    </location>
</feature>
<feature type="compositionally biased region" description="Polar residues" evidence="1">
    <location>
        <begin position="143"/>
        <end position="154"/>
    </location>
</feature>